<proteinExistence type="predicted"/>
<keyword evidence="3" id="KW-1185">Reference proteome</keyword>
<dbReference type="InParanoid" id="A0A024FVU0"/>
<evidence type="ECO:0008006" key="4">
    <source>
        <dbReference type="Google" id="ProtNLM"/>
    </source>
</evidence>
<dbReference type="SUPFAM" id="SSF50630">
    <property type="entry name" value="Acid proteases"/>
    <property type="match status" value="1"/>
</dbReference>
<name>A0A024FVU0_9STRA</name>
<evidence type="ECO:0000313" key="2">
    <source>
        <dbReference type="EMBL" id="CCI11151.1"/>
    </source>
</evidence>
<protein>
    <recommendedName>
        <fullName evidence="4">Peptidase A1 domain-containing protein</fullName>
    </recommendedName>
</protein>
<keyword evidence="1" id="KW-0732">Signal</keyword>
<organism evidence="2 3">
    <name type="scientific">Albugo candida</name>
    <dbReference type="NCBI Taxonomy" id="65357"/>
    <lineage>
        <taxon>Eukaryota</taxon>
        <taxon>Sar</taxon>
        <taxon>Stramenopiles</taxon>
        <taxon>Oomycota</taxon>
        <taxon>Peronosporomycetes</taxon>
        <taxon>Albuginales</taxon>
        <taxon>Albuginaceae</taxon>
        <taxon>Albugo</taxon>
    </lineage>
</organism>
<dbReference type="InterPro" id="IPR021109">
    <property type="entry name" value="Peptidase_aspartic_dom_sf"/>
</dbReference>
<dbReference type="AlphaFoldDB" id="A0A024FVU0"/>
<evidence type="ECO:0000313" key="3">
    <source>
        <dbReference type="Proteomes" id="UP000053237"/>
    </source>
</evidence>
<accession>A0A024FVU0</accession>
<comment type="caution">
    <text evidence="2">The sequence shown here is derived from an EMBL/GenBank/DDBJ whole genome shotgun (WGS) entry which is preliminary data.</text>
</comment>
<feature type="chain" id="PRO_5001531933" description="Peptidase A1 domain-containing protein" evidence="1">
    <location>
        <begin position="21"/>
        <end position="279"/>
    </location>
</feature>
<gene>
    <name evidence="2" type="ORF">BN9_124590</name>
</gene>
<sequence>MFPSATKLVWPLLALHYSDAYWLPIFIRDLSDVNSLILKVEVPRTCACKEPMATKEAEDIKKRIYDEQLQDLKYESFSFGVIKRFLEAKRVKAISIAWDDSFGDRITMAITQKSSIEGFVPLTSSRILEENGAVWYFVKHGNPLAVVANIAQVRFDFEVATSKLPPWAYDKLIQEFDGKLVRNGLNECKKINELKLSTFTFTLQHESPTVAFTLSTPNYFVELPDYKCVFAVTKSNFHNEWVIGATLFKTHRIVFEEKGTYSLPLTPPQVLDLKINSSK</sequence>
<dbReference type="Proteomes" id="UP000053237">
    <property type="component" value="Unassembled WGS sequence"/>
</dbReference>
<evidence type="ECO:0000256" key="1">
    <source>
        <dbReference type="SAM" id="SignalP"/>
    </source>
</evidence>
<feature type="signal peptide" evidence="1">
    <location>
        <begin position="1"/>
        <end position="20"/>
    </location>
</feature>
<dbReference type="EMBL" id="CAIX01000570">
    <property type="protein sequence ID" value="CCI11151.1"/>
    <property type="molecule type" value="Genomic_DNA"/>
</dbReference>
<reference evidence="2 3" key="1">
    <citation type="submission" date="2012-05" db="EMBL/GenBank/DDBJ databases">
        <title>Recombination and specialization in a pathogen metapopulation.</title>
        <authorList>
            <person name="Gardiner A."/>
            <person name="Kemen E."/>
            <person name="Schultz-Larsen T."/>
            <person name="MacLean D."/>
            <person name="Van Oosterhout C."/>
            <person name="Jones J.D.G."/>
        </authorList>
    </citation>
    <scope>NUCLEOTIDE SEQUENCE [LARGE SCALE GENOMIC DNA]</scope>
    <source>
        <strain evidence="2 3">Ac Nc2</strain>
    </source>
</reference>
<dbReference type="Gene3D" id="2.40.70.10">
    <property type="entry name" value="Acid Proteases"/>
    <property type="match status" value="1"/>
</dbReference>